<organism evidence="1">
    <name type="scientific">marine sediment metagenome</name>
    <dbReference type="NCBI Taxonomy" id="412755"/>
    <lineage>
        <taxon>unclassified sequences</taxon>
        <taxon>metagenomes</taxon>
        <taxon>ecological metagenomes</taxon>
    </lineage>
</organism>
<dbReference type="AlphaFoldDB" id="X1JPR2"/>
<accession>X1JPR2</accession>
<name>X1JPR2_9ZZZZ</name>
<sequence length="170" mass="19825">VEPPPELFSPIKKFAEVLTFQPNDKMTPVIDGKVTHFYEWHHAGHADVKRMGGTMQRFAGLFSIIYCGFDDKNLYIRFDTEDPDIADYDYRIKFYKPKKLEIFLKKTPEITYKIDSIVEIAIPISFIDVKDEGVVEFIINAQQKGVEIDRTPLLKFTVKLKDVKLYNWTV</sequence>
<protein>
    <submittedName>
        <fullName evidence="1">Uncharacterized protein</fullName>
    </submittedName>
</protein>
<dbReference type="CDD" id="cd00241">
    <property type="entry name" value="DOMON_like"/>
    <property type="match status" value="1"/>
</dbReference>
<dbReference type="Gene3D" id="2.60.40.1190">
    <property type="match status" value="1"/>
</dbReference>
<reference evidence="1" key="1">
    <citation type="journal article" date="2014" name="Front. Microbiol.">
        <title>High frequency of phylogenetically diverse reductive dehalogenase-homologous genes in deep subseafloor sedimentary metagenomes.</title>
        <authorList>
            <person name="Kawai M."/>
            <person name="Futagami T."/>
            <person name="Toyoda A."/>
            <person name="Takaki Y."/>
            <person name="Nishi S."/>
            <person name="Hori S."/>
            <person name="Arai W."/>
            <person name="Tsubouchi T."/>
            <person name="Morono Y."/>
            <person name="Uchiyama I."/>
            <person name="Ito T."/>
            <person name="Fujiyama A."/>
            <person name="Inagaki F."/>
            <person name="Takami H."/>
        </authorList>
    </citation>
    <scope>NUCLEOTIDE SEQUENCE</scope>
    <source>
        <strain evidence="1">Expedition CK06-06</strain>
    </source>
</reference>
<dbReference type="EMBL" id="BARV01002842">
    <property type="protein sequence ID" value="GAH96736.1"/>
    <property type="molecule type" value="Genomic_DNA"/>
</dbReference>
<gene>
    <name evidence="1" type="ORF">S06H3_07108</name>
</gene>
<proteinExistence type="predicted"/>
<feature type="non-terminal residue" evidence="1">
    <location>
        <position position="1"/>
    </location>
</feature>
<evidence type="ECO:0000313" key="1">
    <source>
        <dbReference type="EMBL" id="GAH96736.1"/>
    </source>
</evidence>
<comment type="caution">
    <text evidence="1">The sequence shown here is derived from an EMBL/GenBank/DDBJ whole genome shotgun (WGS) entry which is preliminary data.</text>
</comment>
<dbReference type="SUPFAM" id="SSF49344">
    <property type="entry name" value="CBD9-like"/>
    <property type="match status" value="1"/>
</dbReference>